<evidence type="ECO:0000313" key="3">
    <source>
        <dbReference type="Proteomes" id="UP001499947"/>
    </source>
</evidence>
<feature type="compositionally biased region" description="Polar residues" evidence="1">
    <location>
        <begin position="118"/>
        <end position="132"/>
    </location>
</feature>
<dbReference type="Proteomes" id="UP001499947">
    <property type="component" value="Unassembled WGS sequence"/>
</dbReference>
<dbReference type="InterPro" id="IPR029058">
    <property type="entry name" value="AB_hydrolase_fold"/>
</dbReference>
<evidence type="ECO:0000313" key="2">
    <source>
        <dbReference type="EMBL" id="GAA1709147.1"/>
    </source>
</evidence>
<reference evidence="3" key="1">
    <citation type="journal article" date="2019" name="Int. J. Syst. Evol. Microbiol.">
        <title>The Global Catalogue of Microorganisms (GCM) 10K type strain sequencing project: providing services to taxonomists for standard genome sequencing and annotation.</title>
        <authorList>
            <consortium name="The Broad Institute Genomics Platform"/>
            <consortium name="The Broad Institute Genome Sequencing Center for Infectious Disease"/>
            <person name="Wu L."/>
            <person name="Ma J."/>
        </authorList>
    </citation>
    <scope>NUCLEOTIDE SEQUENCE [LARGE SCALE GENOMIC DNA]</scope>
    <source>
        <strain evidence="3">JCM 13244</strain>
    </source>
</reference>
<accession>A0ABP4US96</accession>
<evidence type="ECO:0000256" key="1">
    <source>
        <dbReference type="SAM" id="MobiDB-lite"/>
    </source>
</evidence>
<comment type="caution">
    <text evidence="2">The sequence shown here is derived from an EMBL/GenBank/DDBJ whole genome shotgun (WGS) entry which is preliminary data.</text>
</comment>
<sequence>MELHPRRPHIAPTKEAALNGMANLGCTAADLDTYLSRLGSKDPGHALAQALSDRTFRRPARRLADTAAQAGIPTYAYQSAWPVPHFGAAHCTDLPFVFDHLNAPQAPELLDPTPPSTRPQTCTPHSCASPTAITPDGAPTPPKSAAPWSSTTTPGNAPTVSPGPPTNSQCP</sequence>
<proteinExistence type="predicted"/>
<protein>
    <recommendedName>
        <fullName evidence="4">Carboxylesterase type B domain-containing protein</fullName>
    </recommendedName>
</protein>
<evidence type="ECO:0008006" key="4">
    <source>
        <dbReference type="Google" id="ProtNLM"/>
    </source>
</evidence>
<organism evidence="2 3">
    <name type="scientific">Streptomyces yatensis</name>
    <dbReference type="NCBI Taxonomy" id="155177"/>
    <lineage>
        <taxon>Bacteria</taxon>
        <taxon>Bacillati</taxon>
        <taxon>Actinomycetota</taxon>
        <taxon>Actinomycetes</taxon>
        <taxon>Kitasatosporales</taxon>
        <taxon>Streptomycetaceae</taxon>
        <taxon>Streptomyces</taxon>
        <taxon>Streptomyces violaceusniger group</taxon>
    </lineage>
</organism>
<feature type="region of interest" description="Disordered" evidence="1">
    <location>
        <begin position="107"/>
        <end position="171"/>
    </location>
</feature>
<name>A0ABP4US96_9ACTN</name>
<dbReference type="SUPFAM" id="SSF53474">
    <property type="entry name" value="alpha/beta-Hydrolases"/>
    <property type="match status" value="1"/>
</dbReference>
<dbReference type="Gene3D" id="3.40.50.1820">
    <property type="entry name" value="alpha/beta hydrolase"/>
    <property type="match status" value="1"/>
</dbReference>
<dbReference type="EMBL" id="BAAALR010000065">
    <property type="protein sequence ID" value="GAA1709147.1"/>
    <property type="molecule type" value="Genomic_DNA"/>
</dbReference>
<keyword evidence="3" id="KW-1185">Reference proteome</keyword>
<feature type="compositionally biased region" description="Polar residues" evidence="1">
    <location>
        <begin position="147"/>
        <end position="159"/>
    </location>
</feature>
<gene>
    <name evidence="2" type="ORF">GCM10009680_57550</name>
</gene>